<reference evidence="2" key="1">
    <citation type="journal article" date="2020" name="Mol. Plant Microbe Interact.">
        <title>Genome Sequence of the Biocontrol Agent Coniothyrium minitans strain Conio (IMI 134523).</title>
        <authorList>
            <person name="Patel D."/>
            <person name="Shittu T.A."/>
            <person name="Baroncelli R."/>
            <person name="Muthumeenakshi S."/>
            <person name="Osborne T.H."/>
            <person name="Janganan T.K."/>
            <person name="Sreenivasaprasad S."/>
        </authorList>
    </citation>
    <scope>NUCLEOTIDE SEQUENCE</scope>
    <source>
        <strain evidence="2">Conio</strain>
    </source>
</reference>
<protein>
    <submittedName>
        <fullName evidence="2">Uncharacterized protein</fullName>
    </submittedName>
</protein>
<dbReference type="OrthoDB" id="4586300at2759"/>
<dbReference type="Proteomes" id="UP000756921">
    <property type="component" value="Unassembled WGS sequence"/>
</dbReference>
<feature type="compositionally biased region" description="Basic and acidic residues" evidence="1">
    <location>
        <begin position="353"/>
        <end position="365"/>
    </location>
</feature>
<dbReference type="AlphaFoldDB" id="A0A9P6KSP6"/>
<accession>A0A9P6KSP6</accession>
<organism evidence="2 3">
    <name type="scientific">Paraphaeosphaeria minitans</name>
    <dbReference type="NCBI Taxonomy" id="565426"/>
    <lineage>
        <taxon>Eukaryota</taxon>
        <taxon>Fungi</taxon>
        <taxon>Dikarya</taxon>
        <taxon>Ascomycota</taxon>
        <taxon>Pezizomycotina</taxon>
        <taxon>Dothideomycetes</taxon>
        <taxon>Pleosporomycetidae</taxon>
        <taxon>Pleosporales</taxon>
        <taxon>Massarineae</taxon>
        <taxon>Didymosphaeriaceae</taxon>
        <taxon>Paraphaeosphaeria</taxon>
    </lineage>
</organism>
<feature type="region of interest" description="Disordered" evidence="1">
    <location>
        <begin position="204"/>
        <end position="227"/>
    </location>
</feature>
<sequence length="492" mass="56564">MASDDNDPRGNRSRSSNRDRDQFDEHNPFIAFRRFADSQASSLLNTVFTLPATIANYKNVHVAREHCLFGRADKAKCDHLHQLEEETAKVMAECRELYRAGNVEQALGMGETLLQLNYAADELRRQIVDGGRGSSLTETRAGLVSESRDGNSRKQLAERVANEKGQQWGWSWDWGFPKPFDADEDIADRHDRCRQWRRRREESMFTNTQEDDHRDAADDRSMSSEQQSWVEQQQRFLHQLDEALLPIFQELFRRESAETEDVYDMAGNSNVAAELVRVGIPRDAFEDLLRSQSGHPLIPREKLGQSDHLLHDSWSRRFFDQTDRDFVGLPPKNEYPRVPWEGEQTAEEPSYEYAHDHEDQHDEPPSPKTKQGGWSSGMPETEMEAYERLLGHVPSFGSDAQTEGRPSVLSTLTTTERTVHPDGTVTTKVVLKKRFNDGREESSETVHTERGQDPVGEGTDHPSRMWEAVTQQKQQEHPRKNDNKKAGWFWSS</sequence>
<feature type="compositionally biased region" description="Basic and acidic residues" evidence="1">
    <location>
        <begin position="474"/>
        <end position="485"/>
    </location>
</feature>
<keyword evidence="3" id="KW-1185">Reference proteome</keyword>
<dbReference type="EMBL" id="WJXW01000004">
    <property type="protein sequence ID" value="KAF9737497.1"/>
    <property type="molecule type" value="Genomic_DNA"/>
</dbReference>
<proteinExistence type="predicted"/>
<feature type="region of interest" description="Disordered" evidence="1">
    <location>
        <begin position="325"/>
        <end position="378"/>
    </location>
</feature>
<evidence type="ECO:0000313" key="3">
    <source>
        <dbReference type="Proteomes" id="UP000756921"/>
    </source>
</evidence>
<feature type="region of interest" description="Disordered" evidence="1">
    <location>
        <begin position="434"/>
        <end position="492"/>
    </location>
</feature>
<evidence type="ECO:0000313" key="2">
    <source>
        <dbReference type="EMBL" id="KAF9737497.1"/>
    </source>
</evidence>
<feature type="compositionally biased region" description="Basic and acidic residues" evidence="1">
    <location>
        <begin position="210"/>
        <end position="222"/>
    </location>
</feature>
<feature type="region of interest" description="Disordered" evidence="1">
    <location>
        <begin position="1"/>
        <end position="23"/>
    </location>
</feature>
<evidence type="ECO:0000256" key="1">
    <source>
        <dbReference type="SAM" id="MobiDB-lite"/>
    </source>
</evidence>
<name>A0A9P6KSP6_9PLEO</name>
<comment type="caution">
    <text evidence="2">The sequence shown here is derived from an EMBL/GenBank/DDBJ whole genome shotgun (WGS) entry which is preliminary data.</text>
</comment>
<gene>
    <name evidence="2" type="ORF">PMIN01_05276</name>
</gene>
<feature type="compositionally biased region" description="Basic and acidic residues" evidence="1">
    <location>
        <begin position="434"/>
        <end position="464"/>
    </location>
</feature>
<feature type="region of interest" description="Disordered" evidence="1">
    <location>
        <begin position="135"/>
        <end position="154"/>
    </location>
</feature>